<evidence type="ECO:0000256" key="3">
    <source>
        <dbReference type="ARBA" id="ARBA00023274"/>
    </source>
</evidence>
<organism evidence="6 7">
    <name type="scientific">Adiantum capillus-veneris</name>
    <name type="common">Maidenhair fern</name>
    <dbReference type="NCBI Taxonomy" id="13818"/>
    <lineage>
        <taxon>Eukaryota</taxon>
        <taxon>Viridiplantae</taxon>
        <taxon>Streptophyta</taxon>
        <taxon>Embryophyta</taxon>
        <taxon>Tracheophyta</taxon>
        <taxon>Polypodiopsida</taxon>
        <taxon>Polypodiidae</taxon>
        <taxon>Polypodiales</taxon>
        <taxon>Pteridineae</taxon>
        <taxon>Pteridaceae</taxon>
        <taxon>Vittarioideae</taxon>
        <taxon>Adiantum</taxon>
    </lineage>
</organism>
<evidence type="ECO:0000256" key="1">
    <source>
        <dbReference type="ARBA" id="ARBA00005824"/>
    </source>
</evidence>
<feature type="domain" description="Ribosomal protein eL8/eL30/eS12/Gadd45" evidence="5">
    <location>
        <begin position="116"/>
        <end position="207"/>
    </location>
</feature>
<dbReference type="AlphaFoldDB" id="A0A9D4VCK9"/>
<evidence type="ECO:0000313" key="6">
    <source>
        <dbReference type="EMBL" id="KAI5084030.1"/>
    </source>
</evidence>
<keyword evidence="3 4" id="KW-0687">Ribonucleoprotein</keyword>
<evidence type="ECO:0000256" key="4">
    <source>
        <dbReference type="RuleBase" id="RU000670"/>
    </source>
</evidence>
<dbReference type="SUPFAM" id="SSF55315">
    <property type="entry name" value="L30e-like"/>
    <property type="match status" value="1"/>
</dbReference>
<dbReference type="InterPro" id="IPR004038">
    <property type="entry name" value="Ribosomal_eL8/eL30/eS12/Gad45"/>
</dbReference>
<dbReference type="FunFam" id="3.30.1330.30:FF:000019">
    <property type="entry name" value="40S ribosomal protein S12"/>
    <property type="match status" value="1"/>
</dbReference>
<evidence type="ECO:0000313" key="7">
    <source>
        <dbReference type="Proteomes" id="UP000886520"/>
    </source>
</evidence>
<dbReference type="Pfam" id="PF01248">
    <property type="entry name" value="Ribosomal_L7Ae"/>
    <property type="match status" value="1"/>
</dbReference>
<comment type="caution">
    <text evidence="6">The sequence shown here is derived from an EMBL/GenBank/DDBJ whole genome shotgun (WGS) entry which is preliminary data.</text>
</comment>
<evidence type="ECO:0000256" key="2">
    <source>
        <dbReference type="ARBA" id="ARBA00022980"/>
    </source>
</evidence>
<dbReference type="PANTHER" id="PTHR11843">
    <property type="entry name" value="40S RIBOSOMAL PROTEIN S12"/>
    <property type="match status" value="1"/>
</dbReference>
<proteinExistence type="inferred from homology"/>
<dbReference type="GO" id="GO:0005840">
    <property type="term" value="C:ribosome"/>
    <property type="evidence" value="ECO:0007669"/>
    <property type="project" value="UniProtKB-KW"/>
</dbReference>
<dbReference type="GO" id="GO:0006412">
    <property type="term" value="P:translation"/>
    <property type="evidence" value="ECO:0007669"/>
    <property type="project" value="InterPro"/>
</dbReference>
<keyword evidence="7" id="KW-1185">Reference proteome</keyword>
<dbReference type="Gene3D" id="3.30.1330.30">
    <property type="match status" value="1"/>
</dbReference>
<dbReference type="OrthoDB" id="10249311at2759"/>
<dbReference type="GO" id="GO:1990904">
    <property type="term" value="C:ribonucleoprotein complex"/>
    <property type="evidence" value="ECO:0007669"/>
    <property type="project" value="UniProtKB-KW"/>
</dbReference>
<evidence type="ECO:0000259" key="5">
    <source>
        <dbReference type="Pfam" id="PF01248"/>
    </source>
</evidence>
<gene>
    <name evidence="6" type="ORF">GOP47_0000199</name>
</gene>
<dbReference type="InterPro" id="IPR029064">
    <property type="entry name" value="Ribosomal_eL30-like_sf"/>
</dbReference>
<dbReference type="Proteomes" id="UP000886520">
    <property type="component" value="Chromosome 1"/>
</dbReference>
<protein>
    <recommendedName>
        <fullName evidence="4">40S ribosomal protein S12</fullName>
    </recommendedName>
</protein>
<dbReference type="GO" id="GO:0003735">
    <property type="term" value="F:structural constituent of ribosome"/>
    <property type="evidence" value="ECO:0007669"/>
    <property type="project" value="InterPro"/>
</dbReference>
<dbReference type="PRINTS" id="PR00972">
    <property type="entry name" value="RIBSOMALS12E"/>
</dbReference>
<keyword evidence="2 4" id="KW-0689">Ribosomal protein</keyword>
<dbReference type="EMBL" id="JABFUD020000001">
    <property type="protein sequence ID" value="KAI5084030.1"/>
    <property type="molecule type" value="Genomic_DNA"/>
</dbReference>
<dbReference type="InterPro" id="IPR000530">
    <property type="entry name" value="Ribosomal_eS12"/>
</dbReference>
<name>A0A9D4VCK9_ADICA</name>
<sequence>MHSITPHSVGDHSCGSRFGFETRRIDTTSRLLFLLRVYDYAVSGYSSRKTIRRVAAPCLSRRLQPTPSSRPLCVCHPQLFATFFGFCINVAMADGSEECDVAMASMPSLDILTGLQIVLKKALAHDGLARGLHEAAKAIEKRTAQLCVLAEDCNLPEYSKLVQVLCSEHNVKLISVPSALQLGAWAGLCKLDSEGKPRRVVRCSCVVIKDYGEESEGLNVVQEYLKTQ</sequence>
<accession>A0A9D4VCK9</accession>
<reference evidence="6" key="1">
    <citation type="submission" date="2021-01" db="EMBL/GenBank/DDBJ databases">
        <title>Adiantum capillus-veneris genome.</title>
        <authorList>
            <person name="Fang Y."/>
            <person name="Liao Q."/>
        </authorList>
    </citation>
    <scope>NUCLEOTIDE SEQUENCE</scope>
    <source>
        <strain evidence="6">H3</strain>
        <tissue evidence="6">Leaf</tissue>
    </source>
</reference>
<comment type="similarity">
    <text evidence="1 4">Belongs to the eukaryotic ribosomal protein eS12 family.</text>
</comment>